<reference evidence="3 4" key="1">
    <citation type="journal article" date="2019" name="Nat. Ecol. Evol.">
        <title>Megaphylogeny resolves global patterns of mushroom evolution.</title>
        <authorList>
            <person name="Varga T."/>
            <person name="Krizsan K."/>
            <person name="Foldi C."/>
            <person name="Dima B."/>
            <person name="Sanchez-Garcia M."/>
            <person name="Sanchez-Ramirez S."/>
            <person name="Szollosi G.J."/>
            <person name="Szarkandi J.G."/>
            <person name="Papp V."/>
            <person name="Albert L."/>
            <person name="Andreopoulos W."/>
            <person name="Angelini C."/>
            <person name="Antonin V."/>
            <person name="Barry K.W."/>
            <person name="Bougher N.L."/>
            <person name="Buchanan P."/>
            <person name="Buyck B."/>
            <person name="Bense V."/>
            <person name="Catcheside P."/>
            <person name="Chovatia M."/>
            <person name="Cooper J."/>
            <person name="Damon W."/>
            <person name="Desjardin D."/>
            <person name="Finy P."/>
            <person name="Geml J."/>
            <person name="Haridas S."/>
            <person name="Hughes K."/>
            <person name="Justo A."/>
            <person name="Karasinski D."/>
            <person name="Kautmanova I."/>
            <person name="Kiss B."/>
            <person name="Kocsube S."/>
            <person name="Kotiranta H."/>
            <person name="LaButti K.M."/>
            <person name="Lechner B.E."/>
            <person name="Liimatainen K."/>
            <person name="Lipzen A."/>
            <person name="Lukacs Z."/>
            <person name="Mihaltcheva S."/>
            <person name="Morgado L.N."/>
            <person name="Niskanen T."/>
            <person name="Noordeloos M.E."/>
            <person name="Ohm R.A."/>
            <person name="Ortiz-Santana B."/>
            <person name="Ovrebo C."/>
            <person name="Racz N."/>
            <person name="Riley R."/>
            <person name="Savchenko A."/>
            <person name="Shiryaev A."/>
            <person name="Soop K."/>
            <person name="Spirin V."/>
            <person name="Szebenyi C."/>
            <person name="Tomsovsky M."/>
            <person name="Tulloss R.E."/>
            <person name="Uehling J."/>
            <person name="Grigoriev I.V."/>
            <person name="Vagvolgyi C."/>
            <person name="Papp T."/>
            <person name="Martin F.M."/>
            <person name="Miettinen O."/>
            <person name="Hibbett D.S."/>
            <person name="Nagy L.G."/>
        </authorList>
    </citation>
    <scope>NUCLEOTIDE SEQUENCE [LARGE SCALE GENOMIC DNA]</scope>
    <source>
        <strain evidence="3 4">CBS 166.37</strain>
    </source>
</reference>
<evidence type="ECO:0000256" key="1">
    <source>
        <dbReference type="SAM" id="MobiDB-lite"/>
    </source>
</evidence>
<dbReference type="OrthoDB" id="4179406at2759"/>
<organism evidence="3 4">
    <name type="scientific">Crucibulum laeve</name>
    <dbReference type="NCBI Taxonomy" id="68775"/>
    <lineage>
        <taxon>Eukaryota</taxon>
        <taxon>Fungi</taxon>
        <taxon>Dikarya</taxon>
        <taxon>Basidiomycota</taxon>
        <taxon>Agaricomycotina</taxon>
        <taxon>Agaricomycetes</taxon>
        <taxon>Agaricomycetidae</taxon>
        <taxon>Agaricales</taxon>
        <taxon>Agaricineae</taxon>
        <taxon>Nidulariaceae</taxon>
        <taxon>Crucibulum</taxon>
    </lineage>
</organism>
<protein>
    <submittedName>
        <fullName evidence="3">Uncharacterized protein</fullName>
    </submittedName>
</protein>
<dbReference type="EMBL" id="ML213597">
    <property type="protein sequence ID" value="TFK40184.1"/>
    <property type="molecule type" value="Genomic_DNA"/>
</dbReference>
<evidence type="ECO:0000313" key="3">
    <source>
        <dbReference type="EMBL" id="TFK40184.1"/>
    </source>
</evidence>
<feature type="compositionally biased region" description="Polar residues" evidence="1">
    <location>
        <begin position="73"/>
        <end position="94"/>
    </location>
</feature>
<proteinExistence type="predicted"/>
<dbReference type="STRING" id="68775.A0A5C3M460"/>
<evidence type="ECO:0000313" key="4">
    <source>
        <dbReference type="Proteomes" id="UP000308652"/>
    </source>
</evidence>
<feature type="region of interest" description="Disordered" evidence="1">
    <location>
        <begin position="1"/>
        <end position="99"/>
    </location>
</feature>
<gene>
    <name evidence="3" type="ORF">BDQ12DRAFT_648526</name>
</gene>
<keyword evidence="2" id="KW-0812">Transmembrane</keyword>
<evidence type="ECO:0000256" key="2">
    <source>
        <dbReference type="SAM" id="Phobius"/>
    </source>
</evidence>
<name>A0A5C3M460_9AGAR</name>
<keyword evidence="4" id="KW-1185">Reference proteome</keyword>
<feature type="transmembrane region" description="Helical" evidence="2">
    <location>
        <begin position="144"/>
        <end position="161"/>
    </location>
</feature>
<keyword evidence="2" id="KW-0472">Membrane</keyword>
<dbReference type="Proteomes" id="UP000308652">
    <property type="component" value="Unassembled WGS sequence"/>
</dbReference>
<dbReference type="AlphaFoldDB" id="A0A5C3M460"/>
<sequence length="503" mass="55530">MQRTQGTRSRTRECAQVLSERGNHSHALPDDNEWTDDEKPRRPSSPTPSLRSGTPRKRRPLHKTTYIAGGSPRKQTSIPPSSKRSIASKQVTPSITPPLNPTIPAAPAITKEEVMNGAAHGAVFTIHYIFDIVATSIHLLRKPLSLLLFVWLLALIISRISQTLRGAFAPLCIIPGISSSSLCRIDVPSDGRRTPKWADYPSMIEVQSKTFEQLLEETVGGSGLSLEIKKAEMATTDLVTLVRVSDLKTRDVLADSLMDFVDDAKKTGRGLQKLSSKVGGAVDNIMAVNDWALHTIESAHANAPSMLSSLIPWSSSRPANEVITETFSEAMNVLSSNMQRLILEAEVNLADLNALEERLLTIHEIVTREDSTLSVAHSELLSALMTKFGGNRRTLRSFEQNLFLLKGLGEYRKQALVHVVAALQTLRSMSDDMEDLRERVAAPDLVGSKIPVEVHMKSIKIGLERLKEGRIKAKSLEEDAVRRVLSIGPDDDDMERTPRRIGR</sequence>
<accession>A0A5C3M460</accession>
<keyword evidence="2" id="KW-1133">Transmembrane helix</keyword>